<dbReference type="Pfam" id="PF00887">
    <property type="entry name" value="ACBP"/>
    <property type="match status" value="1"/>
</dbReference>
<dbReference type="Gene3D" id="1.10.287.510">
    <property type="entry name" value="Helix hairpin bin"/>
    <property type="match status" value="1"/>
</dbReference>
<dbReference type="PANTHER" id="PTHR23310">
    <property type="entry name" value="ACYL-COA-BINDING PROTEIN, ACBP"/>
    <property type="match status" value="1"/>
</dbReference>
<dbReference type="InterPro" id="IPR035984">
    <property type="entry name" value="Acyl-CoA-binding_sf"/>
</dbReference>
<dbReference type="VEuPathDB" id="CryptoDB:Vbra_1894"/>
<name>A0A0G4H4T8_VITBC</name>
<evidence type="ECO:0000313" key="7">
    <source>
        <dbReference type="Proteomes" id="UP000041254"/>
    </source>
</evidence>
<dbReference type="STRING" id="1169540.A0A0G4H4T8"/>
<dbReference type="InterPro" id="IPR014352">
    <property type="entry name" value="FERM/acyl-CoA-bd_prot_sf"/>
</dbReference>
<evidence type="ECO:0000256" key="4">
    <source>
        <dbReference type="SAM" id="MobiDB-lite"/>
    </source>
</evidence>
<gene>
    <name evidence="6" type="ORF">Vbra_1894</name>
</gene>
<dbReference type="GO" id="GO:0000062">
    <property type="term" value="F:fatty-acyl-CoA binding"/>
    <property type="evidence" value="ECO:0007669"/>
    <property type="project" value="InterPro"/>
</dbReference>
<dbReference type="PROSITE" id="PS51228">
    <property type="entry name" value="ACB_2"/>
    <property type="match status" value="1"/>
</dbReference>
<organism evidence="6 7">
    <name type="scientific">Vitrella brassicaformis (strain CCMP3155)</name>
    <dbReference type="NCBI Taxonomy" id="1169540"/>
    <lineage>
        <taxon>Eukaryota</taxon>
        <taxon>Sar</taxon>
        <taxon>Alveolata</taxon>
        <taxon>Colpodellida</taxon>
        <taxon>Vitrellaceae</taxon>
        <taxon>Vitrella</taxon>
    </lineage>
</organism>
<evidence type="ECO:0000313" key="6">
    <source>
        <dbReference type="EMBL" id="CEM38806.1"/>
    </source>
</evidence>
<dbReference type="EMBL" id="CDMY01001000">
    <property type="protein sequence ID" value="CEM38806.1"/>
    <property type="molecule type" value="Genomic_DNA"/>
</dbReference>
<proteinExistence type="inferred from homology"/>
<accession>A0A0G4H4T8</accession>
<dbReference type="PROSITE" id="PS00880">
    <property type="entry name" value="ACB_1"/>
    <property type="match status" value="1"/>
</dbReference>
<dbReference type="Proteomes" id="UP000041254">
    <property type="component" value="Unassembled WGS sequence"/>
</dbReference>
<dbReference type="InterPro" id="IPR022408">
    <property type="entry name" value="Acyl-CoA-binding_prot_CS"/>
</dbReference>
<keyword evidence="7" id="KW-1185">Reference proteome</keyword>
<dbReference type="Gene3D" id="1.20.80.10">
    <property type="match status" value="1"/>
</dbReference>
<dbReference type="AlphaFoldDB" id="A0A0G4H4T8"/>
<dbReference type="PANTHER" id="PTHR23310:SF62">
    <property type="entry name" value="ACYL-COA BINDING PROTEIN 1, ISOFORM A"/>
    <property type="match status" value="1"/>
</dbReference>
<dbReference type="OrthoDB" id="346910at2759"/>
<sequence>MDDQGHEDTQPNHELQHLQSQVASLTDQVAQLQSQIQRLSSAPVPISRADIESVVRECVEEGKKAIREEMAKCFRETDQAKEQLSSYVAACEQQIREMTEEATESIKKTAANAQHSWARALNQRPPRKPRTAEDGTILSEEFTSLWNEVGALSAFIRQCEDTLFPRVEWCTEAVRGIMGSDRRPHVLDRRLSRGHTEPVAVREEVIHRPPDEAQMPMPFQPREGHTDAETDSKTVAALKNQLDVLQAEHDLFISKFGDNFPDPGTSGLDECYRAVQLQLGGLREDIAIAKRDFVTLQNTIQQERAGLFDQFSEFCLKHADTIKRAVNPLSDTDPSQKIKGCELRLLALEKRADSFHQLIAKHEEALSDAAFFATQSALQGHMLALDTTIERGDERDGERGDGSPHSESLMLVHCVRQLKRSIEALTVERSDDRARLQALHEMTSYLEVKNSQEGDMHKVLREIMSRVDVLYHYREAAHATLRELANALGIVRADFTQLRHELAIHGYTPKALLPTPASSLLIQRLHDMTNNTQQLTYQSFRDTNRTLDHPSVPIDLPQPPPTSAPTPLASRDASTAPRMRILGAFSREWVSEDKKQPAAQTEEKKTQVAMDGMTDGRQQPSGEDKKLQVAMSGVMGGESKKTQVAAMVEEGVGEDRVDEIPTLEERDEGRQPTRLEHMLSSAAAAADFLIPERPTIPRADLVLSSEEHRYEREFPIAWEYALDVVEGRRELPGVHVTNDQKLKLYALYKQATAGDDRPEPPSFLNIVERSKWSAWHALDGLPCREAMHQFVNMMDRVVPDWRAHAKWGDQGR</sequence>
<feature type="coiled-coil region" evidence="3">
    <location>
        <begin position="15"/>
        <end position="108"/>
    </location>
</feature>
<comment type="similarity">
    <text evidence="1">Belongs to the ACBP family.</text>
</comment>
<feature type="region of interest" description="Disordered" evidence="4">
    <location>
        <begin position="544"/>
        <end position="576"/>
    </location>
</feature>
<keyword evidence="3" id="KW-0175">Coiled coil</keyword>
<keyword evidence="2" id="KW-0446">Lipid-binding</keyword>
<dbReference type="SUPFAM" id="SSF47027">
    <property type="entry name" value="Acyl-CoA binding protein"/>
    <property type="match status" value="1"/>
</dbReference>
<feature type="domain" description="ACB" evidence="5">
    <location>
        <begin position="710"/>
        <end position="803"/>
    </location>
</feature>
<evidence type="ECO:0000256" key="1">
    <source>
        <dbReference type="ARBA" id="ARBA00005567"/>
    </source>
</evidence>
<feature type="compositionally biased region" description="Basic and acidic residues" evidence="4">
    <location>
        <begin position="590"/>
        <end position="606"/>
    </location>
</feature>
<dbReference type="GO" id="GO:0006631">
    <property type="term" value="P:fatty acid metabolic process"/>
    <property type="evidence" value="ECO:0007669"/>
    <property type="project" value="TreeGrafter"/>
</dbReference>
<evidence type="ECO:0000256" key="2">
    <source>
        <dbReference type="ARBA" id="ARBA00023121"/>
    </source>
</evidence>
<evidence type="ECO:0000256" key="3">
    <source>
        <dbReference type="SAM" id="Coils"/>
    </source>
</evidence>
<feature type="region of interest" description="Disordered" evidence="4">
    <location>
        <begin position="590"/>
        <end position="624"/>
    </location>
</feature>
<dbReference type="InterPro" id="IPR000582">
    <property type="entry name" value="Acyl-CoA-binding_protein"/>
</dbReference>
<reference evidence="6 7" key="1">
    <citation type="submission" date="2014-11" db="EMBL/GenBank/DDBJ databases">
        <authorList>
            <person name="Zhu J."/>
            <person name="Qi W."/>
            <person name="Song R."/>
        </authorList>
    </citation>
    <scope>NUCLEOTIDE SEQUENCE [LARGE SCALE GENOMIC DNA]</scope>
</reference>
<dbReference type="InParanoid" id="A0A0G4H4T8"/>
<evidence type="ECO:0000259" key="5">
    <source>
        <dbReference type="PROSITE" id="PS51228"/>
    </source>
</evidence>
<protein>
    <recommendedName>
        <fullName evidence="5">ACB domain-containing protein</fullName>
    </recommendedName>
</protein>